<accession>A0A9P4L837</accession>
<keyword evidence="4" id="KW-1185">Reference proteome</keyword>
<dbReference type="Proteomes" id="UP000800039">
    <property type="component" value="Unassembled WGS sequence"/>
</dbReference>
<evidence type="ECO:0000313" key="4">
    <source>
        <dbReference type="Proteomes" id="UP000800039"/>
    </source>
</evidence>
<protein>
    <submittedName>
        <fullName evidence="3">Uncharacterized protein</fullName>
    </submittedName>
</protein>
<dbReference type="AlphaFoldDB" id="A0A9P4L837"/>
<keyword evidence="2" id="KW-1133">Transmembrane helix</keyword>
<gene>
    <name evidence="3" type="ORF">K460DRAFT_405187</name>
</gene>
<dbReference type="GeneID" id="63854065"/>
<name>A0A9P4L837_9PLEO</name>
<dbReference type="RefSeq" id="XP_040787472.1">
    <property type="nucleotide sequence ID" value="XM_040936815.1"/>
</dbReference>
<sequence>MAFMKVGDEDFTRVNPRRLAVNTRDSQNSFHPSYTLPLHQISLYHNPQMFDLNTSTFFFIGGVAGIFVIYSYFIRRKPLPPKQPEEFATHHQRGLSSDFPPGMQFDKVEGGWAKEGMEGPFLRS</sequence>
<reference evidence="3" key="1">
    <citation type="submission" date="2020-01" db="EMBL/GenBank/DDBJ databases">
        <authorList>
            <consortium name="DOE Joint Genome Institute"/>
            <person name="Haridas S."/>
            <person name="Albert R."/>
            <person name="Binder M."/>
            <person name="Bloem J."/>
            <person name="Labutti K."/>
            <person name="Salamov A."/>
            <person name="Andreopoulos B."/>
            <person name="Baker S.E."/>
            <person name="Barry K."/>
            <person name="Bills G."/>
            <person name="Bluhm B.H."/>
            <person name="Cannon C."/>
            <person name="Castanera R."/>
            <person name="Culley D.E."/>
            <person name="Daum C."/>
            <person name="Ezra D."/>
            <person name="Gonzalez J.B."/>
            <person name="Henrissat B."/>
            <person name="Kuo A."/>
            <person name="Liang C."/>
            <person name="Lipzen A."/>
            <person name="Lutzoni F."/>
            <person name="Magnuson J."/>
            <person name="Mondo S."/>
            <person name="Nolan M."/>
            <person name="Ohm R."/>
            <person name="Pangilinan J."/>
            <person name="Park H.-J."/>
            <person name="Ramirez L."/>
            <person name="Alfaro M."/>
            <person name="Sun H."/>
            <person name="Tritt A."/>
            <person name="Yoshinaga Y."/>
            <person name="Zwiers L.-H."/>
            <person name="Turgeon B.G."/>
            <person name="Goodwin S.B."/>
            <person name="Spatafora J.W."/>
            <person name="Crous P.W."/>
            <person name="Grigoriev I.V."/>
        </authorList>
    </citation>
    <scope>NUCLEOTIDE SEQUENCE</scope>
    <source>
        <strain evidence="3">CBS 394.84</strain>
    </source>
</reference>
<feature type="transmembrane region" description="Helical" evidence="2">
    <location>
        <begin position="56"/>
        <end position="74"/>
    </location>
</feature>
<proteinExistence type="predicted"/>
<organism evidence="3 4">
    <name type="scientific">Cucurbitaria berberidis CBS 394.84</name>
    <dbReference type="NCBI Taxonomy" id="1168544"/>
    <lineage>
        <taxon>Eukaryota</taxon>
        <taxon>Fungi</taxon>
        <taxon>Dikarya</taxon>
        <taxon>Ascomycota</taxon>
        <taxon>Pezizomycotina</taxon>
        <taxon>Dothideomycetes</taxon>
        <taxon>Pleosporomycetidae</taxon>
        <taxon>Pleosporales</taxon>
        <taxon>Pleosporineae</taxon>
        <taxon>Cucurbitariaceae</taxon>
        <taxon>Cucurbitaria</taxon>
    </lineage>
</organism>
<evidence type="ECO:0000256" key="1">
    <source>
        <dbReference type="SAM" id="MobiDB-lite"/>
    </source>
</evidence>
<keyword evidence="2" id="KW-0472">Membrane</keyword>
<evidence type="ECO:0000256" key="2">
    <source>
        <dbReference type="SAM" id="Phobius"/>
    </source>
</evidence>
<evidence type="ECO:0000313" key="3">
    <source>
        <dbReference type="EMBL" id="KAF1844909.1"/>
    </source>
</evidence>
<dbReference type="EMBL" id="ML976616">
    <property type="protein sequence ID" value="KAF1844909.1"/>
    <property type="molecule type" value="Genomic_DNA"/>
</dbReference>
<feature type="region of interest" description="Disordered" evidence="1">
    <location>
        <begin position="83"/>
        <end position="102"/>
    </location>
</feature>
<comment type="caution">
    <text evidence="3">The sequence shown here is derived from an EMBL/GenBank/DDBJ whole genome shotgun (WGS) entry which is preliminary data.</text>
</comment>
<keyword evidence="2" id="KW-0812">Transmembrane</keyword>